<dbReference type="GO" id="GO:0016485">
    <property type="term" value="P:protein processing"/>
    <property type="evidence" value="ECO:0007669"/>
    <property type="project" value="TreeGrafter"/>
</dbReference>
<dbReference type="PROSITE" id="PS00133">
    <property type="entry name" value="CARBOXYPEPT_ZN_2"/>
    <property type="match status" value="1"/>
</dbReference>
<evidence type="ECO:0000259" key="9">
    <source>
        <dbReference type="PROSITE" id="PS52035"/>
    </source>
</evidence>
<dbReference type="PANTHER" id="PTHR11532">
    <property type="entry name" value="PROTEASE M14 CARBOXYPEPTIDASE"/>
    <property type="match status" value="1"/>
</dbReference>
<dbReference type="Gene3D" id="3.40.630.10">
    <property type="entry name" value="Zn peptidases"/>
    <property type="match status" value="1"/>
</dbReference>
<dbReference type="PROSITE" id="PS52035">
    <property type="entry name" value="PEPTIDASE_M14"/>
    <property type="match status" value="1"/>
</dbReference>
<comment type="caution">
    <text evidence="10">The sequence shown here is derived from an EMBL/GenBank/DDBJ whole genome shotgun (WGS) entry which is preliminary data.</text>
</comment>
<dbReference type="InterPro" id="IPR000834">
    <property type="entry name" value="Peptidase_M14"/>
</dbReference>
<keyword evidence="3 10" id="KW-0121">Carboxypeptidase</keyword>
<reference evidence="10 11" key="1">
    <citation type="journal article" date="2017" name="Gigascience">
        <title>Draft genome of the honey bee ectoparasitic mite, Tropilaelaps mercedesae, is shaped by the parasitic life history.</title>
        <authorList>
            <person name="Dong X."/>
            <person name="Armstrong S.D."/>
            <person name="Xia D."/>
            <person name="Makepeace B.L."/>
            <person name="Darby A.C."/>
            <person name="Kadowaki T."/>
        </authorList>
    </citation>
    <scope>NUCLEOTIDE SEQUENCE [LARGE SCALE GENOMIC DNA]</scope>
    <source>
        <strain evidence="10">Wuxi-XJTLU</strain>
    </source>
</reference>
<evidence type="ECO:0000256" key="2">
    <source>
        <dbReference type="ARBA" id="ARBA00005988"/>
    </source>
</evidence>
<feature type="domain" description="Peptidase M14" evidence="9">
    <location>
        <begin position="1"/>
        <end position="287"/>
    </location>
</feature>
<dbReference type="SUPFAM" id="SSF49464">
    <property type="entry name" value="Carboxypeptidase regulatory domain-like"/>
    <property type="match status" value="1"/>
</dbReference>
<evidence type="ECO:0000256" key="8">
    <source>
        <dbReference type="PROSITE-ProRule" id="PRU01379"/>
    </source>
</evidence>
<dbReference type="Pfam" id="PF00246">
    <property type="entry name" value="Peptidase_M14"/>
    <property type="match status" value="1"/>
</dbReference>
<dbReference type="GO" id="GO:0005615">
    <property type="term" value="C:extracellular space"/>
    <property type="evidence" value="ECO:0007669"/>
    <property type="project" value="TreeGrafter"/>
</dbReference>
<feature type="active site" description="Proton donor/acceptor" evidence="8">
    <location>
        <position position="257"/>
    </location>
</feature>
<dbReference type="PANTHER" id="PTHR11532:SF93">
    <property type="entry name" value="CARBOXYPEPTIDASE E"/>
    <property type="match status" value="1"/>
</dbReference>
<sequence>MHGNEVLGRELLLKLADDICKRYNAGDPEVTRLINTTRIHIMPSMNPDGWDKATEVRNPGAAGTAGSGLAGGNTAAGNLAFSFPQLLRLWWNKRDWLTGRGNGNDVDLNRDFPNLNRKYHKIRSQDAGAKAHHLFDGNLDHAIQPETRAVIEWIISKPFVLSANLHGGALVANYPFDDTVDGSVRRYTASPDDDVFRYLARVYADNHPDMHLGRSCDATDGFQNTKGITNGAAWYAVAGGMQDFNYLSSNDFEITLELGCEKYPPAEKLPVEWERNKLPLYEFLWRTHQGIKGYVVDAGTNQPIAGAEIAVFNISDDGVPVRLKHDVTTTRAGEFWRILLPGRNIFSNFASTYYLRVGWRQLASLIQPMET</sequence>
<keyword evidence="3 10" id="KW-0645">Protease</keyword>
<evidence type="ECO:0000313" key="11">
    <source>
        <dbReference type="Proteomes" id="UP000192247"/>
    </source>
</evidence>
<dbReference type="PRINTS" id="PR00765">
    <property type="entry name" value="CRBOXYPTASEA"/>
</dbReference>
<organism evidence="10 11">
    <name type="scientific">Tropilaelaps mercedesae</name>
    <dbReference type="NCBI Taxonomy" id="418985"/>
    <lineage>
        <taxon>Eukaryota</taxon>
        <taxon>Metazoa</taxon>
        <taxon>Ecdysozoa</taxon>
        <taxon>Arthropoda</taxon>
        <taxon>Chelicerata</taxon>
        <taxon>Arachnida</taxon>
        <taxon>Acari</taxon>
        <taxon>Parasitiformes</taxon>
        <taxon>Mesostigmata</taxon>
        <taxon>Gamasina</taxon>
        <taxon>Dermanyssoidea</taxon>
        <taxon>Laelapidae</taxon>
        <taxon>Tropilaelaps</taxon>
    </lineage>
</organism>
<dbReference type="Proteomes" id="UP000192247">
    <property type="component" value="Unassembled WGS sequence"/>
</dbReference>
<dbReference type="AlphaFoldDB" id="A0A1V9XIG1"/>
<evidence type="ECO:0000256" key="1">
    <source>
        <dbReference type="ARBA" id="ARBA00001947"/>
    </source>
</evidence>
<keyword evidence="11" id="KW-1185">Reference proteome</keyword>
<comment type="similarity">
    <text evidence="2 8">Belongs to the peptidase M14 family.</text>
</comment>
<dbReference type="InterPro" id="IPR008969">
    <property type="entry name" value="CarboxyPept-like_regulatory"/>
</dbReference>
<dbReference type="SUPFAM" id="SSF53187">
    <property type="entry name" value="Zn-dependent exopeptidases"/>
    <property type="match status" value="1"/>
</dbReference>
<dbReference type="EMBL" id="MNPL01010107">
    <property type="protein sequence ID" value="OQR73340.1"/>
    <property type="molecule type" value="Genomic_DNA"/>
</dbReference>
<evidence type="ECO:0000313" key="10">
    <source>
        <dbReference type="EMBL" id="OQR73340.1"/>
    </source>
</evidence>
<keyword evidence="6" id="KW-0862">Zinc</keyword>
<keyword evidence="4" id="KW-0479">Metal-binding</keyword>
<proteinExistence type="inferred from homology"/>
<accession>A0A1V9XIG1</accession>
<dbReference type="InterPro" id="IPR050753">
    <property type="entry name" value="Peptidase_M14_domain"/>
</dbReference>
<dbReference type="FunCoup" id="A0A1V9XIG1">
    <property type="interactions" value="82"/>
</dbReference>
<evidence type="ECO:0000256" key="5">
    <source>
        <dbReference type="ARBA" id="ARBA00022801"/>
    </source>
</evidence>
<dbReference type="Gene3D" id="2.60.40.1120">
    <property type="entry name" value="Carboxypeptidase-like, regulatory domain"/>
    <property type="match status" value="1"/>
</dbReference>
<keyword evidence="7" id="KW-0325">Glycoprotein</keyword>
<dbReference type="InParanoid" id="A0A1V9XIG1"/>
<gene>
    <name evidence="10" type="ORF">BIW11_09793</name>
</gene>
<dbReference type="GO" id="GO:0004181">
    <property type="term" value="F:metallocarboxypeptidase activity"/>
    <property type="evidence" value="ECO:0007669"/>
    <property type="project" value="InterPro"/>
</dbReference>
<keyword evidence="5" id="KW-0378">Hydrolase</keyword>
<dbReference type="GO" id="GO:0006518">
    <property type="term" value="P:peptide metabolic process"/>
    <property type="evidence" value="ECO:0007669"/>
    <property type="project" value="TreeGrafter"/>
</dbReference>
<evidence type="ECO:0000256" key="7">
    <source>
        <dbReference type="ARBA" id="ARBA00023180"/>
    </source>
</evidence>
<dbReference type="InterPro" id="IPR057247">
    <property type="entry name" value="CARBOXYPEPT_ZN_2"/>
</dbReference>
<dbReference type="GO" id="GO:0008270">
    <property type="term" value="F:zinc ion binding"/>
    <property type="evidence" value="ECO:0007669"/>
    <property type="project" value="InterPro"/>
</dbReference>
<evidence type="ECO:0000256" key="4">
    <source>
        <dbReference type="ARBA" id="ARBA00022723"/>
    </source>
</evidence>
<name>A0A1V9XIG1_9ACAR</name>
<evidence type="ECO:0000256" key="6">
    <source>
        <dbReference type="ARBA" id="ARBA00022833"/>
    </source>
</evidence>
<evidence type="ECO:0000256" key="3">
    <source>
        <dbReference type="ARBA" id="ARBA00022645"/>
    </source>
</evidence>
<comment type="cofactor">
    <cofactor evidence="1">
        <name>Zn(2+)</name>
        <dbReference type="ChEBI" id="CHEBI:29105"/>
    </cofactor>
</comment>
<dbReference type="STRING" id="418985.A0A1V9XIG1"/>
<dbReference type="OrthoDB" id="10249045at2759"/>
<protein>
    <submittedName>
        <fullName evidence="10">Carboxypeptidase N catalytic chain-like</fullName>
    </submittedName>
</protein>
<dbReference type="SMART" id="SM00631">
    <property type="entry name" value="Zn_pept"/>
    <property type="match status" value="1"/>
</dbReference>